<dbReference type="AlphaFoldDB" id="A0A846MH37"/>
<keyword evidence="2" id="KW-1185">Reference proteome</keyword>
<proteinExistence type="predicted"/>
<reference evidence="1 2" key="1">
    <citation type="submission" date="2020-03" db="EMBL/GenBank/DDBJ databases">
        <title>Genomic Encyclopedia of Type Strains, Phase IV (KMG-IV): sequencing the most valuable type-strain genomes for metagenomic binning, comparative biology and taxonomic classification.</title>
        <authorList>
            <person name="Goeker M."/>
        </authorList>
    </citation>
    <scope>NUCLEOTIDE SEQUENCE [LARGE SCALE GENOMIC DNA]</scope>
    <source>
        <strain evidence="1 2">DSM 21299</strain>
    </source>
</reference>
<dbReference type="InterPro" id="IPR039498">
    <property type="entry name" value="NTP_transf_5"/>
</dbReference>
<comment type="caution">
    <text evidence="1">The sequence shown here is derived from an EMBL/GenBank/DDBJ whole genome shotgun (WGS) entry which is preliminary data.</text>
</comment>
<organism evidence="1 2">
    <name type="scientific">Sphingobium vermicomposti</name>
    <dbReference type="NCBI Taxonomy" id="529005"/>
    <lineage>
        <taxon>Bacteria</taxon>
        <taxon>Pseudomonadati</taxon>
        <taxon>Pseudomonadota</taxon>
        <taxon>Alphaproteobacteria</taxon>
        <taxon>Sphingomonadales</taxon>
        <taxon>Sphingomonadaceae</taxon>
        <taxon>Sphingobium</taxon>
    </lineage>
</organism>
<name>A0A846MH37_9SPHN</name>
<dbReference type="RefSeq" id="WP_167303251.1">
    <property type="nucleotide sequence ID" value="NZ_JAASQR010000002.1"/>
</dbReference>
<accession>A0A846MH37</accession>
<evidence type="ECO:0000313" key="1">
    <source>
        <dbReference type="EMBL" id="NIJ16646.1"/>
    </source>
</evidence>
<dbReference type="EMBL" id="JAASQR010000002">
    <property type="protein sequence ID" value="NIJ16646.1"/>
    <property type="molecule type" value="Genomic_DNA"/>
</dbReference>
<dbReference type="Pfam" id="PF14907">
    <property type="entry name" value="NTP_transf_5"/>
    <property type="match status" value="1"/>
</dbReference>
<sequence>MNRLDRLQGLLACLDGDLPQQDDWPGIIELANHSLCTPMVASQLEAAGRFPALPPDLQRFLREVHVRNGERNRRLLLQLDEAATIMNAVGVEPILLKGTGWLAAAKEEQRADRLLTDLDLMVPPEGFHDVVDALVRAGYRPETAAVRPDVPLVLLRPEDAGTIDLHSEYGGATTLRFRHADLTVGGTRCRLPGSVAHLPPPVGSMAILLLHDQLKGRDYLRGRIDLRHMLDMRSLAAGFGPAEWESLDRLFPPGYARGAARTQLLTAHKLLGLSVPDAMIRDIRAQLQYWRRMIQVRWPVSALMLTMLSLCDPQYLAARRRWRLAKGGGASSSRATGRAWLPRRGSVARLLSWREVGKI</sequence>
<gene>
    <name evidence="1" type="ORF">FHS54_001612</name>
</gene>
<protein>
    <submittedName>
        <fullName evidence="1">Uncharacterized protein</fullName>
    </submittedName>
</protein>
<evidence type="ECO:0000313" key="2">
    <source>
        <dbReference type="Proteomes" id="UP000576821"/>
    </source>
</evidence>
<dbReference type="Proteomes" id="UP000576821">
    <property type="component" value="Unassembled WGS sequence"/>
</dbReference>